<accession>A0AA86SP48</accession>
<dbReference type="EMBL" id="OY731404">
    <property type="protein sequence ID" value="CAJ1968482.1"/>
    <property type="molecule type" value="Genomic_DNA"/>
</dbReference>
<reference evidence="2" key="1">
    <citation type="submission" date="2023-10" db="EMBL/GenBank/DDBJ databases">
        <authorList>
            <person name="Domelevo Entfellner J.-B."/>
        </authorList>
    </citation>
    <scope>NUCLEOTIDE SEQUENCE</scope>
</reference>
<keyword evidence="1" id="KW-1133">Transmembrane helix</keyword>
<keyword evidence="1" id="KW-0472">Membrane</keyword>
<dbReference type="Proteomes" id="UP001189624">
    <property type="component" value="Chromosome 7"/>
</dbReference>
<gene>
    <name evidence="2" type="ORF">AYBTSS11_LOCUS21738</name>
</gene>
<name>A0AA86SP48_9FABA</name>
<feature type="transmembrane region" description="Helical" evidence="1">
    <location>
        <begin position="9"/>
        <end position="35"/>
    </location>
</feature>
<dbReference type="Gramene" id="rna-AYBTSS11_LOCUS21738">
    <property type="protein sequence ID" value="CAJ1968482.1"/>
    <property type="gene ID" value="gene-AYBTSS11_LOCUS21738"/>
</dbReference>
<evidence type="ECO:0000313" key="3">
    <source>
        <dbReference type="Proteomes" id="UP001189624"/>
    </source>
</evidence>
<organism evidence="2 3">
    <name type="scientific">Sphenostylis stenocarpa</name>
    <dbReference type="NCBI Taxonomy" id="92480"/>
    <lineage>
        <taxon>Eukaryota</taxon>
        <taxon>Viridiplantae</taxon>
        <taxon>Streptophyta</taxon>
        <taxon>Embryophyta</taxon>
        <taxon>Tracheophyta</taxon>
        <taxon>Spermatophyta</taxon>
        <taxon>Magnoliopsida</taxon>
        <taxon>eudicotyledons</taxon>
        <taxon>Gunneridae</taxon>
        <taxon>Pentapetalae</taxon>
        <taxon>rosids</taxon>
        <taxon>fabids</taxon>
        <taxon>Fabales</taxon>
        <taxon>Fabaceae</taxon>
        <taxon>Papilionoideae</taxon>
        <taxon>50 kb inversion clade</taxon>
        <taxon>NPAAA clade</taxon>
        <taxon>indigoferoid/millettioid clade</taxon>
        <taxon>Phaseoleae</taxon>
        <taxon>Sphenostylis</taxon>
    </lineage>
</organism>
<proteinExistence type="predicted"/>
<feature type="transmembrane region" description="Helical" evidence="1">
    <location>
        <begin position="47"/>
        <end position="67"/>
    </location>
</feature>
<sequence length="93" mass="10253">MFIAGCGEVFIWVFLDYLVYAIQCLMQTLVVQLGWDGCEGWHATGSYYFALLGSRTLLRIFLLGFVFTENYGSIIIPSCSGAFHHGSQIGSGS</sequence>
<dbReference type="AlphaFoldDB" id="A0AA86SP48"/>
<evidence type="ECO:0000313" key="2">
    <source>
        <dbReference type="EMBL" id="CAJ1968482.1"/>
    </source>
</evidence>
<keyword evidence="1" id="KW-0812">Transmembrane</keyword>
<evidence type="ECO:0000256" key="1">
    <source>
        <dbReference type="SAM" id="Phobius"/>
    </source>
</evidence>
<keyword evidence="3" id="KW-1185">Reference proteome</keyword>
<protein>
    <submittedName>
        <fullName evidence="2">Uncharacterized protein</fullName>
    </submittedName>
</protein>